<feature type="transmembrane region" description="Helical" evidence="1">
    <location>
        <begin position="128"/>
        <end position="155"/>
    </location>
</feature>
<evidence type="ECO:0000313" key="2">
    <source>
        <dbReference type="EMBL" id="KAI5316547.1"/>
    </source>
</evidence>
<accession>A0AAD4V377</accession>
<evidence type="ECO:0000256" key="1">
    <source>
        <dbReference type="SAM" id="Phobius"/>
    </source>
</evidence>
<keyword evidence="3" id="KW-1185">Reference proteome</keyword>
<feature type="transmembrane region" description="Helical" evidence="1">
    <location>
        <begin position="57"/>
        <end position="74"/>
    </location>
</feature>
<dbReference type="AlphaFoldDB" id="A0AAD4V377"/>
<protein>
    <submittedName>
        <fullName evidence="2">Uncharacterized protein</fullName>
    </submittedName>
</protein>
<dbReference type="EMBL" id="JAJFAZ020000007">
    <property type="protein sequence ID" value="KAI5316547.1"/>
    <property type="molecule type" value="Genomic_DNA"/>
</dbReference>
<keyword evidence="1" id="KW-1133">Transmembrane helix</keyword>
<sequence length="204" mass="21316">MALACLVVASACRALPCHVVGLGMPCLACLGLALACRGLGLPSPCVGVSCLGLRMSWPSHALAFICFALAWPWYCSPFNSSHFEKVRLLEAWHGVALACLAKACRGLGMSCLGLGIAPFKAFRESEAIGSLACLALACVGMSCLGLGMPCLGLGLPLALPHSRHFEKVRLLEAWHGVALACLALACFGMSCLGIGMAWPCMPWP</sequence>
<reference evidence="2 3" key="1">
    <citation type="journal article" date="2022" name="G3 (Bethesda)">
        <title>Whole-genome sequence and methylome profiling of the almond [Prunus dulcis (Mill.) D.A. Webb] cultivar 'Nonpareil'.</title>
        <authorList>
            <person name="D'Amico-Willman K.M."/>
            <person name="Ouma W.Z."/>
            <person name="Meulia T."/>
            <person name="Sideli G.M."/>
            <person name="Gradziel T.M."/>
            <person name="Fresnedo-Ramirez J."/>
        </authorList>
    </citation>
    <scope>NUCLEOTIDE SEQUENCE [LARGE SCALE GENOMIC DNA]</scope>
    <source>
        <strain evidence="2">Clone GOH B32 T37-40</strain>
    </source>
</reference>
<organism evidence="2 3">
    <name type="scientific">Prunus dulcis</name>
    <name type="common">Almond</name>
    <name type="synonym">Amygdalus dulcis</name>
    <dbReference type="NCBI Taxonomy" id="3755"/>
    <lineage>
        <taxon>Eukaryota</taxon>
        <taxon>Viridiplantae</taxon>
        <taxon>Streptophyta</taxon>
        <taxon>Embryophyta</taxon>
        <taxon>Tracheophyta</taxon>
        <taxon>Spermatophyta</taxon>
        <taxon>Magnoliopsida</taxon>
        <taxon>eudicotyledons</taxon>
        <taxon>Gunneridae</taxon>
        <taxon>Pentapetalae</taxon>
        <taxon>rosids</taxon>
        <taxon>fabids</taxon>
        <taxon>Rosales</taxon>
        <taxon>Rosaceae</taxon>
        <taxon>Amygdaloideae</taxon>
        <taxon>Amygdaleae</taxon>
        <taxon>Prunus</taxon>
    </lineage>
</organism>
<feature type="transmembrane region" description="Helical" evidence="1">
    <location>
        <begin position="95"/>
        <end position="116"/>
    </location>
</feature>
<keyword evidence="1" id="KW-0812">Transmembrane</keyword>
<feature type="transmembrane region" description="Helical" evidence="1">
    <location>
        <begin position="176"/>
        <end position="198"/>
    </location>
</feature>
<keyword evidence="1" id="KW-0472">Membrane</keyword>
<comment type="caution">
    <text evidence="2">The sequence shown here is derived from an EMBL/GenBank/DDBJ whole genome shotgun (WGS) entry which is preliminary data.</text>
</comment>
<proteinExistence type="predicted"/>
<name>A0AAD4V377_PRUDU</name>
<gene>
    <name evidence="2" type="ORF">L3X38_036254</name>
</gene>
<evidence type="ECO:0000313" key="3">
    <source>
        <dbReference type="Proteomes" id="UP001054821"/>
    </source>
</evidence>
<dbReference type="Proteomes" id="UP001054821">
    <property type="component" value="Chromosome 7"/>
</dbReference>